<dbReference type="Pfam" id="PF11154">
    <property type="entry name" value="DUF2934"/>
    <property type="match status" value="1"/>
</dbReference>
<name>A0A6M8HZ29_9PROT</name>
<reference evidence="1 2" key="1">
    <citation type="journal article" date="2014" name="World J. Microbiol. Biotechnol.">
        <title>Biodiversity and physiological characteristics of Antarctic and Arctic lichens-associated bacteria.</title>
        <authorList>
            <person name="Lee Y.M."/>
            <person name="Kim E.H."/>
            <person name="Lee H.K."/>
            <person name="Hong S.G."/>
        </authorList>
    </citation>
    <scope>NUCLEOTIDE SEQUENCE [LARGE SCALE GENOMIC DNA]</scope>
    <source>
        <strain evidence="1 2">PAMC 26569</strain>
        <plasmid evidence="1">unnamed5</plasmid>
    </source>
</reference>
<evidence type="ECO:0000313" key="1">
    <source>
        <dbReference type="EMBL" id="QKE93824.1"/>
    </source>
</evidence>
<gene>
    <name evidence="1" type="ORF">HN018_27145</name>
</gene>
<dbReference type="KEGG" id="lck:HN018_27145"/>
<sequence length="68" mass="7772">MSNSTSTLVERVQHRAYELWEKDGQPEDKSEYFWLQAQLEIGIEDAEAVSIQPVMKQSEKLGSSKRAS</sequence>
<protein>
    <submittedName>
        <fullName evidence="1">DUF2934 domain-containing protein</fullName>
    </submittedName>
</protein>
<dbReference type="InterPro" id="IPR021327">
    <property type="entry name" value="DUF2934"/>
</dbReference>
<dbReference type="RefSeq" id="WP_171835219.1">
    <property type="nucleotide sequence ID" value="NZ_CP053712.1"/>
</dbReference>
<keyword evidence="1" id="KW-0614">Plasmid</keyword>
<accession>A0A6M8HZ29</accession>
<evidence type="ECO:0000313" key="2">
    <source>
        <dbReference type="Proteomes" id="UP000500767"/>
    </source>
</evidence>
<proteinExistence type="predicted"/>
<dbReference type="EMBL" id="CP053712">
    <property type="protein sequence ID" value="QKE93824.1"/>
    <property type="molecule type" value="Genomic_DNA"/>
</dbReference>
<keyword evidence="2" id="KW-1185">Reference proteome</keyword>
<organism evidence="1 2">
    <name type="scientific">Lichenicola cladoniae</name>
    <dbReference type="NCBI Taxonomy" id="1484109"/>
    <lineage>
        <taxon>Bacteria</taxon>
        <taxon>Pseudomonadati</taxon>
        <taxon>Pseudomonadota</taxon>
        <taxon>Alphaproteobacteria</taxon>
        <taxon>Acetobacterales</taxon>
        <taxon>Acetobacteraceae</taxon>
        <taxon>Lichenicola</taxon>
    </lineage>
</organism>
<geneLocation type="plasmid" evidence="1 2">
    <name>unnamed5</name>
</geneLocation>
<dbReference type="AlphaFoldDB" id="A0A6M8HZ29"/>
<dbReference type="Proteomes" id="UP000500767">
    <property type="component" value="Plasmid unnamed5"/>
</dbReference>